<keyword evidence="6" id="KW-0012">Acyltransferase</keyword>
<dbReference type="AlphaFoldDB" id="A0A317F9Z8"/>
<comment type="subcellular location">
    <subcellularLocation>
        <location evidence="1">Cell inner membrane</location>
    </subcellularLocation>
</comment>
<keyword evidence="3" id="KW-0997">Cell inner membrane</keyword>
<dbReference type="OrthoDB" id="7463125at2"/>
<dbReference type="PANTHER" id="PTHR30606:SF10">
    <property type="entry name" value="PHOSPHATIDYLINOSITOL MANNOSIDE ACYLTRANSFERASE"/>
    <property type="match status" value="1"/>
</dbReference>
<dbReference type="Proteomes" id="UP000245765">
    <property type="component" value="Unassembled WGS sequence"/>
</dbReference>
<keyword evidence="5" id="KW-0472">Membrane</keyword>
<evidence type="ECO:0000256" key="5">
    <source>
        <dbReference type="ARBA" id="ARBA00023136"/>
    </source>
</evidence>
<sequence length="315" mass="34458">MSLYAPPPFSLADAVARRALWRYWGRDPLRGLKDAVMQAVLRPMPTDAVSAIGAWLGERHGAGRPQTSANIRHVLGRLRPETGAAELATMERALWRHLGRVVAEFCVLDRLWPEGRIEIAGAAHLEAALGSGRPVIFAGLHVGSWEALHAGITGRGVTLAVIYQRLPSRFEMAMANRARRRTSIRLLDPVPGSALEARRLLARRESAVLMFVDEYVGGRVQAPALGRAPRPEGNIHRLVRLAALTGATVLPVHALRCGDAARFRLEVLAEVQLQRLPRDPAALAADQAALDAAAEALVRAHPEQWLMATSFSWER</sequence>
<dbReference type="GO" id="GO:0005886">
    <property type="term" value="C:plasma membrane"/>
    <property type="evidence" value="ECO:0007669"/>
    <property type="project" value="UniProtKB-SubCell"/>
</dbReference>
<evidence type="ECO:0000256" key="6">
    <source>
        <dbReference type="ARBA" id="ARBA00023315"/>
    </source>
</evidence>
<dbReference type="GO" id="GO:0016746">
    <property type="term" value="F:acyltransferase activity"/>
    <property type="evidence" value="ECO:0007669"/>
    <property type="project" value="UniProtKB-KW"/>
</dbReference>
<gene>
    <name evidence="7" type="ORF">DFH01_21110</name>
</gene>
<evidence type="ECO:0000256" key="1">
    <source>
        <dbReference type="ARBA" id="ARBA00004533"/>
    </source>
</evidence>
<accession>A0A317F9Z8</accession>
<evidence type="ECO:0008006" key="9">
    <source>
        <dbReference type="Google" id="ProtNLM"/>
    </source>
</evidence>
<name>A0A317F9Z8_9PROT</name>
<protein>
    <recommendedName>
        <fullName evidence="9">Lauroyl acyltransferase</fullName>
    </recommendedName>
</protein>
<dbReference type="RefSeq" id="WP_109872498.1">
    <property type="nucleotide sequence ID" value="NZ_QGNA01000005.1"/>
</dbReference>
<dbReference type="EMBL" id="QGNA01000005">
    <property type="protein sequence ID" value="PWS34857.1"/>
    <property type="molecule type" value="Genomic_DNA"/>
</dbReference>
<keyword evidence="2" id="KW-1003">Cell membrane</keyword>
<reference evidence="8" key="1">
    <citation type="submission" date="2018-05" db="EMBL/GenBank/DDBJ databases">
        <authorList>
            <person name="Du Z."/>
            <person name="Wang X."/>
        </authorList>
    </citation>
    <scope>NUCLEOTIDE SEQUENCE [LARGE SCALE GENOMIC DNA]</scope>
    <source>
        <strain evidence="8">CQN31</strain>
    </source>
</reference>
<evidence type="ECO:0000256" key="3">
    <source>
        <dbReference type="ARBA" id="ARBA00022519"/>
    </source>
</evidence>
<dbReference type="PANTHER" id="PTHR30606">
    <property type="entry name" value="LIPID A BIOSYNTHESIS LAUROYL ACYLTRANSFERASE"/>
    <property type="match status" value="1"/>
</dbReference>
<proteinExistence type="predicted"/>
<dbReference type="GO" id="GO:0009247">
    <property type="term" value="P:glycolipid biosynthetic process"/>
    <property type="evidence" value="ECO:0007669"/>
    <property type="project" value="UniProtKB-ARBA"/>
</dbReference>
<evidence type="ECO:0000256" key="4">
    <source>
        <dbReference type="ARBA" id="ARBA00022679"/>
    </source>
</evidence>
<evidence type="ECO:0000313" key="8">
    <source>
        <dbReference type="Proteomes" id="UP000245765"/>
    </source>
</evidence>
<organism evidence="7 8">
    <name type="scientific">Falsiroseomonas bella</name>
    <dbReference type="NCBI Taxonomy" id="2184016"/>
    <lineage>
        <taxon>Bacteria</taxon>
        <taxon>Pseudomonadati</taxon>
        <taxon>Pseudomonadota</taxon>
        <taxon>Alphaproteobacteria</taxon>
        <taxon>Acetobacterales</taxon>
        <taxon>Roseomonadaceae</taxon>
        <taxon>Falsiroseomonas</taxon>
    </lineage>
</organism>
<keyword evidence="4" id="KW-0808">Transferase</keyword>
<dbReference type="Pfam" id="PF03279">
    <property type="entry name" value="Lip_A_acyltrans"/>
    <property type="match status" value="1"/>
</dbReference>
<comment type="caution">
    <text evidence="7">The sequence shown here is derived from an EMBL/GenBank/DDBJ whole genome shotgun (WGS) entry which is preliminary data.</text>
</comment>
<dbReference type="InterPro" id="IPR004960">
    <property type="entry name" value="LipA_acyltrans"/>
</dbReference>
<evidence type="ECO:0000256" key="2">
    <source>
        <dbReference type="ARBA" id="ARBA00022475"/>
    </source>
</evidence>
<keyword evidence="8" id="KW-1185">Reference proteome</keyword>
<evidence type="ECO:0000313" key="7">
    <source>
        <dbReference type="EMBL" id="PWS34857.1"/>
    </source>
</evidence>